<dbReference type="PANTHER" id="PTHR30466">
    <property type="entry name" value="FLAVIN REDUCTASE"/>
    <property type="match status" value="1"/>
</dbReference>
<name>A0A6I4T339_9SPHN</name>
<dbReference type="GO" id="GO:0010181">
    <property type="term" value="F:FMN binding"/>
    <property type="evidence" value="ECO:0007669"/>
    <property type="project" value="InterPro"/>
</dbReference>
<keyword evidence="4" id="KW-1185">Reference proteome</keyword>
<dbReference type="InterPro" id="IPR012349">
    <property type="entry name" value="Split_barrel_FMN-bd"/>
</dbReference>
<dbReference type="SUPFAM" id="SSF50475">
    <property type="entry name" value="FMN-binding split barrel"/>
    <property type="match status" value="1"/>
</dbReference>
<dbReference type="Proteomes" id="UP000438476">
    <property type="component" value="Unassembled WGS sequence"/>
</dbReference>
<evidence type="ECO:0000313" key="4">
    <source>
        <dbReference type="Proteomes" id="UP000438476"/>
    </source>
</evidence>
<dbReference type="InterPro" id="IPR050268">
    <property type="entry name" value="NADH-dep_flavin_reductase"/>
</dbReference>
<evidence type="ECO:0000313" key="3">
    <source>
        <dbReference type="EMBL" id="MXO64591.1"/>
    </source>
</evidence>
<dbReference type="RefSeq" id="WP_237437599.1">
    <property type="nucleotide sequence ID" value="NZ_WTYT01000001.1"/>
</dbReference>
<dbReference type="Pfam" id="PF01613">
    <property type="entry name" value="Flavin_Reduct"/>
    <property type="match status" value="1"/>
</dbReference>
<dbReference type="InterPro" id="IPR002563">
    <property type="entry name" value="Flavin_Rdtase-like_dom"/>
</dbReference>
<dbReference type="EMBL" id="WTYT01000001">
    <property type="protein sequence ID" value="MXO64591.1"/>
    <property type="molecule type" value="Genomic_DNA"/>
</dbReference>
<dbReference type="PANTHER" id="PTHR30466:SF1">
    <property type="entry name" value="FMN REDUCTASE (NADH) RUTF"/>
    <property type="match status" value="1"/>
</dbReference>
<dbReference type="Gene3D" id="2.30.110.10">
    <property type="entry name" value="Electron Transport, Fmn-binding Protein, Chain A"/>
    <property type="match status" value="1"/>
</dbReference>
<keyword evidence="1" id="KW-0560">Oxidoreductase</keyword>
<sequence>MSKDSPLIPSQPGRIVSHVTDMNENTDAILDAFHAAMRHVSSTVYAITTGHGGARHGIIATAVSSLSFDPPSLLVCINRSASLHEPLASVDTFCVNVLGLGNRDVADQFMLKQAGEERFAIGDWEEHHGVPVLANAQSSFVCKTAHSHEFGTHTIFIGELIAASHRDNATPLTYYDRRYIDISNAPDQPG</sequence>
<gene>
    <name evidence="3" type="ORF">GRI91_02340</name>
</gene>
<comment type="caution">
    <text evidence="3">The sequence shown here is derived from an EMBL/GenBank/DDBJ whole genome shotgun (WGS) entry which is preliminary data.</text>
</comment>
<protein>
    <submittedName>
        <fullName evidence="3">Flavin reductase</fullName>
    </submittedName>
</protein>
<dbReference type="GO" id="GO:0042602">
    <property type="term" value="F:riboflavin reductase (NADPH) activity"/>
    <property type="evidence" value="ECO:0007669"/>
    <property type="project" value="TreeGrafter"/>
</dbReference>
<organism evidence="3 4">
    <name type="scientific">Altericroceibacterium endophyticum</name>
    <dbReference type="NCBI Taxonomy" id="1808508"/>
    <lineage>
        <taxon>Bacteria</taxon>
        <taxon>Pseudomonadati</taxon>
        <taxon>Pseudomonadota</taxon>
        <taxon>Alphaproteobacteria</taxon>
        <taxon>Sphingomonadales</taxon>
        <taxon>Erythrobacteraceae</taxon>
        <taxon>Altericroceibacterium</taxon>
    </lineage>
</organism>
<accession>A0A6I4T339</accession>
<feature type="domain" description="Flavin reductase like" evidence="2">
    <location>
        <begin position="37"/>
        <end position="181"/>
    </location>
</feature>
<evidence type="ECO:0000259" key="2">
    <source>
        <dbReference type="SMART" id="SM00903"/>
    </source>
</evidence>
<dbReference type="AlphaFoldDB" id="A0A6I4T339"/>
<dbReference type="SMART" id="SM00903">
    <property type="entry name" value="Flavin_Reduct"/>
    <property type="match status" value="1"/>
</dbReference>
<evidence type="ECO:0000256" key="1">
    <source>
        <dbReference type="ARBA" id="ARBA00023002"/>
    </source>
</evidence>
<proteinExistence type="predicted"/>
<reference evidence="3 4" key="1">
    <citation type="submission" date="2019-12" db="EMBL/GenBank/DDBJ databases">
        <title>Genomic-based taxomic classification of the family Erythrobacteraceae.</title>
        <authorList>
            <person name="Xu L."/>
        </authorList>
    </citation>
    <scope>NUCLEOTIDE SEQUENCE [LARGE SCALE GENOMIC DNA]</scope>
    <source>
        <strain evidence="3 4">LMG 29518</strain>
    </source>
</reference>